<accession>A0ABD3DPE2</accession>
<comment type="caution">
    <text evidence="2">The sequence shown here is derived from an EMBL/GenBank/DDBJ whole genome shotgun (WGS) entry which is preliminary data.</text>
</comment>
<keyword evidence="3" id="KW-1185">Reference proteome</keyword>
<dbReference type="PANTHER" id="PTHR47165:SF4">
    <property type="entry name" value="OS03G0429900 PROTEIN"/>
    <property type="match status" value="1"/>
</dbReference>
<dbReference type="AlphaFoldDB" id="A0ABD3DPE2"/>
<sequence>MALSDFDYEYLQIYEDVFCKGAQVLTIDQLKEKKEDYKDSKYWIEAEILRVDTNKKFWYLACQACAKKVEVVEGIRTCSHCGVITDMDIYKYNVEVFVVDQTGNAKFGLWDEASRRLIGQSAEAVVALEGGVSVV</sequence>
<evidence type="ECO:0000313" key="3">
    <source>
        <dbReference type="Proteomes" id="UP001632038"/>
    </source>
</evidence>
<feature type="domain" description="Replication factor A C-terminal" evidence="1">
    <location>
        <begin position="44"/>
        <end position="128"/>
    </location>
</feature>
<gene>
    <name evidence="2" type="ORF">CASFOL_012107</name>
</gene>
<reference evidence="3" key="1">
    <citation type="journal article" date="2024" name="IScience">
        <title>Strigolactones Initiate the Formation of Haustorium-like Structures in Castilleja.</title>
        <authorList>
            <person name="Buerger M."/>
            <person name="Peterson D."/>
            <person name="Chory J."/>
        </authorList>
    </citation>
    <scope>NUCLEOTIDE SEQUENCE [LARGE SCALE GENOMIC DNA]</scope>
</reference>
<protein>
    <recommendedName>
        <fullName evidence="1">Replication factor A C-terminal domain-containing protein</fullName>
    </recommendedName>
</protein>
<dbReference type="Gene3D" id="2.40.50.140">
    <property type="entry name" value="Nucleic acid-binding proteins"/>
    <property type="match status" value="1"/>
</dbReference>
<dbReference type="SUPFAM" id="SSF50249">
    <property type="entry name" value="Nucleic acid-binding proteins"/>
    <property type="match status" value="1"/>
</dbReference>
<evidence type="ECO:0000259" key="1">
    <source>
        <dbReference type="Pfam" id="PF08646"/>
    </source>
</evidence>
<dbReference type="Pfam" id="PF08646">
    <property type="entry name" value="Rep_fac-A_C"/>
    <property type="match status" value="1"/>
</dbReference>
<dbReference type="EMBL" id="JAVIJP010000015">
    <property type="protein sequence ID" value="KAL3644175.1"/>
    <property type="molecule type" value="Genomic_DNA"/>
</dbReference>
<organism evidence="2 3">
    <name type="scientific">Castilleja foliolosa</name>
    <dbReference type="NCBI Taxonomy" id="1961234"/>
    <lineage>
        <taxon>Eukaryota</taxon>
        <taxon>Viridiplantae</taxon>
        <taxon>Streptophyta</taxon>
        <taxon>Embryophyta</taxon>
        <taxon>Tracheophyta</taxon>
        <taxon>Spermatophyta</taxon>
        <taxon>Magnoliopsida</taxon>
        <taxon>eudicotyledons</taxon>
        <taxon>Gunneridae</taxon>
        <taxon>Pentapetalae</taxon>
        <taxon>asterids</taxon>
        <taxon>lamiids</taxon>
        <taxon>Lamiales</taxon>
        <taxon>Orobanchaceae</taxon>
        <taxon>Pedicularideae</taxon>
        <taxon>Castillejinae</taxon>
        <taxon>Castilleja</taxon>
    </lineage>
</organism>
<dbReference type="Proteomes" id="UP001632038">
    <property type="component" value="Unassembled WGS sequence"/>
</dbReference>
<dbReference type="InterPro" id="IPR013955">
    <property type="entry name" value="Rep_factor-A_C"/>
</dbReference>
<dbReference type="PANTHER" id="PTHR47165">
    <property type="entry name" value="OS03G0429900 PROTEIN"/>
    <property type="match status" value="1"/>
</dbReference>
<proteinExistence type="predicted"/>
<evidence type="ECO:0000313" key="2">
    <source>
        <dbReference type="EMBL" id="KAL3644175.1"/>
    </source>
</evidence>
<dbReference type="InterPro" id="IPR012340">
    <property type="entry name" value="NA-bd_OB-fold"/>
</dbReference>
<name>A0ABD3DPE2_9LAMI</name>